<keyword evidence="5 7" id="KW-0472">Membrane</keyword>
<dbReference type="Pfam" id="PF01490">
    <property type="entry name" value="Aa_trans"/>
    <property type="match status" value="1"/>
</dbReference>
<accession>A0ABR3Q3R5</accession>
<feature type="transmembrane region" description="Helical" evidence="7">
    <location>
        <begin position="437"/>
        <end position="459"/>
    </location>
</feature>
<feature type="transmembrane region" description="Helical" evidence="7">
    <location>
        <begin position="289"/>
        <end position="313"/>
    </location>
</feature>
<feature type="compositionally biased region" description="Low complexity" evidence="6">
    <location>
        <begin position="43"/>
        <end position="54"/>
    </location>
</feature>
<keyword evidence="10" id="KW-1185">Reference proteome</keyword>
<name>A0ABR3Q3R5_9TREE</name>
<evidence type="ECO:0000256" key="3">
    <source>
        <dbReference type="ARBA" id="ARBA00022692"/>
    </source>
</evidence>
<organism evidence="9 10">
    <name type="scientific">Vanrija albida</name>
    <dbReference type="NCBI Taxonomy" id="181172"/>
    <lineage>
        <taxon>Eukaryota</taxon>
        <taxon>Fungi</taxon>
        <taxon>Dikarya</taxon>
        <taxon>Basidiomycota</taxon>
        <taxon>Agaricomycotina</taxon>
        <taxon>Tremellomycetes</taxon>
        <taxon>Trichosporonales</taxon>
        <taxon>Trichosporonaceae</taxon>
        <taxon>Vanrija</taxon>
    </lineage>
</organism>
<evidence type="ECO:0000259" key="8">
    <source>
        <dbReference type="Pfam" id="PF01490"/>
    </source>
</evidence>
<proteinExistence type="inferred from homology"/>
<feature type="transmembrane region" description="Helical" evidence="7">
    <location>
        <begin position="210"/>
        <end position="230"/>
    </location>
</feature>
<dbReference type="RefSeq" id="XP_069209031.1">
    <property type="nucleotide sequence ID" value="XM_069354389.1"/>
</dbReference>
<feature type="transmembrane region" description="Helical" evidence="7">
    <location>
        <begin position="104"/>
        <end position="125"/>
    </location>
</feature>
<feature type="domain" description="Amino acid transporter transmembrane" evidence="8">
    <location>
        <begin position="103"/>
        <end position="498"/>
    </location>
</feature>
<feature type="transmembrane region" description="Helical" evidence="7">
    <location>
        <begin position="183"/>
        <end position="204"/>
    </location>
</feature>
<feature type="transmembrane region" description="Helical" evidence="7">
    <location>
        <begin position="325"/>
        <end position="347"/>
    </location>
</feature>
<feature type="transmembrane region" description="Helical" evidence="7">
    <location>
        <begin position="480"/>
        <end position="498"/>
    </location>
</feature>
<comment type="similarity">
    <text evidence="2">Belongs to the amino acid/polyamine transporter 2 family.</text>
</comment>
<dbReference type="PANTHER" id="PTHR22950">
    <property type="entry name" value="AMINO ACID TRANSPORTER"/>
    <property type="match status" value="1"/>
</dbReference>
<gene>
    <name evidence="9" type="ORF">Q8F55_005911</name>
</gene>
<dbReference type="EMBL" id="JBBXJM010000004">
    <property type="protein sequence ID" value="KAL1409087.1"/>
    <property type="molecule type" value="Genomic_DNA"/>
</dbReference>
<evidence type="ECO:0000313" key="9">
    <source>
        <dbReference type="EMBL" id="KAL1409087.1"/>
    </source>
</evidence>
<dbReference type="GeneID" id="95986954"/>
<feature type="transmembrane region" description="Helical" evidence="7">
    <location>
        <begin position="367"/>
        <end position="388"/>
    </location>
</feature>
<evidence type="ECO:0000313" key="10">
    <source>
        <dbReference type="Proteomes" id="UP001565368"/>
    </source>
</evidence>
<evidence type="ECO:0000256" key="7">
    <source>
        <dbReference type="SAM" id="Phobius"/>
    </source>
</evidence>
<comment type="subcellular location">
    <subcellularLocation>
        <location evidence="1">Membrane</location>
        <topology evidence="1">Multi-pass membrane protein</topology>
    </subcellularLocation>
</comment>
<keyword evidence="3 7" id="KW-0812">Transmembrane</keyword>
<evidence type="ECO:0000256" key="6">
    <source>
        <dbReference type="SAM" id="MobiDB-lite"/>
    </source>
</evidence>
<feature type="transmembrane region" description="Helical" evidence="7">
    <location>
        <begin position="409"/>
        <end position="431"/>
    </location>
</feature>
<sequence>MARVPGRAAAGNRDGGPIKAKRKTSREADEQSRLLDFAGSDYSTSSTPTPATMTTKKDKDSVDVYEHDAHGAADVEHSGGKVDVVTTDAVFGDITEEGPNYRGVSAWGAFILITKANLGLGILAIPFVFQMIGLVPGIILLCLIALLMIYTGSLIGPFKERHPEIYSYADIGGLLFGRVGREVFGIIFTINFIFVTASAVVAVSTALNGVSAHAACTAVFIAVAAVLGWMCCSIRTMGEISWLGWIGVVSILVSVLTVTVAVGIQDRPSAAPPTGPWDKDFKVFAKADAITGITAITNCLFAFAATPTYFGIISEMRDPRQYQKVMIAGTTLCLALYIIIGSIVYHFCGQYVSSPALGSAGPLMKRVCYGIALPGLLVTLCIYSHLAAKYVFLRLLQGTDHLTRPTVRHWVTWLSTTATVMVIAYILASAIPSFGSIVGFIGSLFTPQTTVLVFPLIWWHDNWRYKERAARNTWMAALNIFIFICGLFFVIGGLYAAIKELIATKSTHGPWTCADNSGTVKSE</sequence>
<keyword evidence="4 7" id="KW-1133">Transmembrane helix</keyword>
<evidence type="ECO:0000256" key="1">
    <source>
        <dbReference type="ARBA" id="ARBA00004141"/>
    </source>
</evidence>
<dbReference type="Proteomes" id="UP001565368">
    <property type="component" value="Unassembled WGS sequence"/>
</dbReference>
<protein>
    <recommendedName>
        <fullName evidence="8">Amino acid transporter transmembrane domain-containing protein</fullName>
    </recommendedName>
</protein>
<feature type="transmembrane region" description="Helical" evidence="7">
    <location>
        <begin position="242"/>
        <end position="264"/>
    </location>
</feature>
<dbReference type="PANTHER" id="PTHR22950:SF683">
    <property type="entry name" value="AMINO ACID TRANSPORTER (EUROFUNG)"/>
    <property type="match status" value="1"/>
</dbReference>
<feature type="region of interest" description="Disordered" evidence="6">
    <location>
        <begin position="1"/>
        <end position="60"/>
    </location>
</feature>
<comment type="caution">
    <text evidence="9">The sequence shown here is derived from an EMBL/GenBank/DDBJ whole genome shotgun (WGS) entry which is preliminary data.</text>
</comment>
<evidence type="ECO:0000256" key="4">
    <source>
        <dbReference type="ARBA" id="ARBA00022989"/>
    </source>
</evidence>
<evidence type="ECO:0000256" key="2">
    <source>
        <dbReference type="ARBA" id="ARBA00008066"/>
    </source>
</evidence>
<dbReference type="InterPro" id="IPR013057">
    <property type="entry name" value="AA_transpt_TM"/>
</dbReference>
<feature type="transmembrane region" description="Helical" evidence="7">
    <location>
        <begin position="131"/>
        <end position="151"/>
    </location>
</feature>
<reference evidence="9 10" key="1">
    <citation type="submission" date="2023-08" db="EMBL/GenBank/DDBJ databases">
        <title>Annotated Genome Sequence of Vanrija albida AlHP1.</title>
        <authorList>
            <person name="Herzog R."/>
        </authorList>
    </citation>
    <scope>NUCLEOTIDE SEQUENCE [LARGE SCALE GENOMIC DNA]</scope>
    <source>
        <strain evidence="9 10">AlHP1</strain>
    </source>
</reference>
<evidence type="ECO:0000256" key="5">
    <source>
        <dbReference type="ARBA" id="ARBA00023136"/>
    </source>
</evidence>